<dbReference type="STRING" id="1798374.A2Z33_06570"/>
<proteinExistence type="predicted"/>
<evidence type="ECO:0000256" key="3">
    <source>
        <dbReference type="PROSITE-ProRule" id="PRU00339"/>
    </source>
</evidence>
<feature type="transmembrane region" description="Helical" evidence="4">
    <location>
        <begin position="217"/>
        <end position="248"/>
    </location>
</feature>
<evidence type="ECO:0000313" key="5">
    <source>
        <dbReference type="EMBL" id="OGG04931.1"/>
    </source>
</evidence>
<keyword evidence="4" id="KW-1133">Transmembrane helix</keyword>
<comment type="caution">
    <text evidence="5">The sequence shown here is derived from an EMBL/GenBank/DDBJ whole genome shotgun (WGS) entry which is preliminary data.</text>
</comment>
<dbReference type="SUPFAM" id="SSF48452">
    <property type="entry name" value="TPR-like"/>
    <property type="match status" value="1"/>
</dbReference>
<evidence type="ECO:0000256" key="2">
    <source>
        <dbReference type="ARBA" id="ARBA00022803"/>
    </source>
</evidence>
<dbReference type="PANTHER" id="PTHR44227">
    <property type="match status" value="1"/>
</dbReference>
<feature type="transmembrane region" description="Helical" evidence="4">
    <location>
        <begin position="67"/>
        <end position="87"/>
    </location>
</feature>
<dbReference type="PANTHER" id="PTHR44227:SF3">
    <property type="entry name" value="PROTEIN O-MANNOSYL-TRANSFERASE TMTC4"/>
    <property type="match status" value="1"/>
</dbReference>
<dbReference type="Gene3D" id="1.25.40.10">
    <property type="entry name" value="Tetratricopeptide repeat domain"/>
    <property type="match status" value="1"/>
</dbReference>
<reference evidence="5 6" key="1">
    <citation type="journal article" date="2016" name="Nat. Commun.">
        <title>Thousands of microbial genomes shed light on interconnected biogeochemical processes in an aquifer system.</title>
        <authorList>
            <person name="Anantharaman K."/>
            <person name="Brown C.T."/>
            <person name="Hug L.A."/>
            <person name="Sharon I."/>
            <person name="Castelle C.J."/>
            <person name="Probst A.J."/>
            <person name="Thomas B.C."/>
            <person name="Singh A."/>
            <person name="Wilkins M.J."/>
            <person name="Karaoz U."/>
            <person name="Brodie E.L."/>
            <person name="Williams K.H."/>
            <person name="Hubbard S.S."/>
            <person name="Banfield J.F."/>
        </authorList>
    </citation>
    <scope>NUCLEOTIDE SEQUENCE [LARGE SCALE GENOMIC DNA]</scope>
</reference>
<protein>
    <submittedName>
        <fullName evidence="5">Uncharacterized protein</fullName>
    </submittedName>
</protein>
<dbReference type="SMART" id="SM00028">
    <property type="entry name" value="TPR"/>
    <property type="match status" value="4"/>
</dbReference>
<feature type="repeat" description="TPR" evidence="3">
    <location>
        <begin position="456"/>
        <end position="489"/>
    </location>
</feature>
<sequence length="606" mass="68061">MKIIIPNRKLEKRVRRLARRRNVDAIAGETGLTPAQVRQVLQVRSAGNVQTVGVPAGAGKPFRLSSWLVSHGVQSGLLIIIVLVVYANSLDNDFVSDDITYLVRNTERLKDFRFVLDTPLTALKALINWLTYHTAGLNQVAFHGVNILFHTGSVLALYLFLSVVTGGMLPLLAAALFAVHPVITESVTWIGGGGYAMYGFFFLSALALYAVSHSRRIYYIFSVILYLLMLLTSEKSILLFLAFIFYEISFGDIRKNWRRLLPFVILSSVWVCLVLFVFRYAQQRLTSLETEYSVAGYYNPLVQIPTALSSYLELIIYPKYLSFFHSRLEFPLTVYLFRVAVVTGLTIVTAVSYMKNRFLFFFLMLYPISLLPFLSPFPIAWVVAERYVYLGSAAVITVLVWIILRLAAGGGLQRIIPLIAAVAVLVLGYRTVVRNNDWNNFSTLWTATAETAANDARVHNNLGNVYLDKGNLDDAEKEFLTAVRLKPGHAGAYYNLGLVYQKRSQPGKATEYFRKSIEADPDLPQPHKTLASMYFETGDYGKALEQVLTLSEIDPENSSVFSNLGLIYEKLEDSANARQAYRRSLQLDPDNFVAGKQLQALEDLPD</sequence>
<dbReference type="PROSITE" id="PS50293">
    <property type="entry name" value="TPR_REGION"/>
    <property type="match status" value="3"/>
</dbReference>
<evidence type="ECO:0000256" key="4">
    <source>
        <dbReference type="SAM" id="Phobius"/>
    </source>
</evidence>
<feature type="transmembrane region" description="Helical" evidence="4">
    <location>
        <begin position="189"/>
        <end position="211"/>
    </location>
</feature>
<dbReference type="Proteomes" id="UP000178448">
    <property type="component" value="Unassembled WGS sequence"/>
</dbReference>
<accession>A0A1F5YXM6</accession>
<dbReference type="InterPro" id="IPR011990">
    <property type="entry name" value="TPR-like_helical_dom_sf"/>
</dbReference>
<feature type="repeat" description="TPR" evidence="3">
    <location>
        <begin position="558"/>
        <end position="591"/>
    </location>
</feature>
<dbReference type="Pfam" id="PF00515">
    <property type="entry name" value="TPR_1"/>
    <property type="match status" value="1"/>
</dbReference>
<evidence type="ECO:0000256" key="1">
    <source>
        <dbReference type="ARBA" id="ARBA00022737"/>
    </source>
</evidence>
<dbReference type="InterPro" id="IPR019734">
    <property type="entry name" value="TPR_rpt"/>
</dbReference>
<dbReference type="PROSITE" id="PS50005">
    <property type="entry name" value="TPR"/>
    <property type="match status" value="4"/>
</dbReference>
<feature type="repeat" description="TPR" evidence="3">
    <location>
        <begin position="524"/>
        <end position="557"/>
    </location>
</feature>
<feature type="transmembrane region" description="Helical" evidence="4">
    <location>
        <begin position="387"/>
        <end position="408"/>
    </location>
</feature>
<keyword evidence="4" id="KW-0472">Membrane</keyword>
<feature type="repeat" description="TPR" evidence="3">
    <location>
        <begin position="490"/>
        <end position="523"/>
    </location>
</feature>
<feature type="transmembrane region" description="Helical" evidence="4">
    <location>
        <begin position="358"/>
        <end position="381"/>
    </location>
</feature>
<keyword evidence="4" id="KW-0812">Transmembrane</keyword>
<keyword evidence="2 3" id="KW-0802">TPR repeat</keyword>
<dbReference type="InterPro" id="IPR052346">
    <property type="entry name" value="O-mannosyl-transferase_TMTC"/>
</dbReference>
<dbReference type="AlphaFoldDB" id="A0A1F5YXM6"/>
<dbReference type="Pfam" id="PF13424">
    <property type="entry name" value="TPR_12"/>
    <property type="match status" value="1"/>
</dbReference>
<evidence type="ECO:0000313" key="6">
    <source>
        <dbReference type="Proteomes" id="UP000178448"/>
    </source>
</evidence>
<feature type="transmembrane region" description="Helical" evidence="4">
    <location>
        <begin position="415"/>
        <end position="432"/>
    </location>
</feature>
<organism evidence="5 6">
    <name type="scientific">Candidatus Gottesmanbacteria bacterium RBG_16_52_11</name>
    <dbReference type="NCBI Taxonomy" id="1798374"/>
    <lineage>
        <taxon>Bacteria</taxon>
        <taxon>Candidatus Gottesmaniibacteriota</taxon>
    </lineage>
</organism>
<feature type="transmembrane region" description="Helical" evidence="4">
    <location>
        <begin position="155"/>
        <end position="177"/>
    </location>
</feature>
<feature type="transmembrane region" description="Helical" evidence="4">
    <location>
        <begin position="260"/>
        <end position="281"/>
    </location>
</feature>
<feature type="transmembrane region" description="Helical" evidence="4">
    <location>
        <begin position="332"/>
        <end position="351"/>
    </location>
</feature>
<name>A0A1F5YXM6_9BACT</name>
<dbReference type="EMBL" id="MFJD01000001">
    <property type="protein sequence ID" value="OGG04931.1"/>
    <property type="molecule type" value="Genomic_DNA"/>
</dbReference>
<keyword evidence="1" id="KW-0677">Repeat</keyword>
<gene>
    <name evidence="5" type="ORF">A2Z33_06570</name>
</gene>